<feature type="region of interest" description="Disordered" evidence="3">
    <location>
        <begin position="922"/>
        <end position="943"/>
    </location>
</feature>
<dbReference type="PROSITE" id="PS51450">
    <property type="entry name" value="LRR"/>
    <property type="match status" value="1"/>
</dbReference>
<organism evidence="5 6">
    <name type="scientific">Pseudomonas capeferrum</name>
    <dbReference type="NCBI Taxonomy" id="1495066"/>
    <lineage>
        <taxon>Bacteria</taxon>
        <taxon>Pseudomonadati</taxon>
        <taxon>Pseudomonadota</taxon>
        <taxon>Gammaproteobacteria</taxon>
        <taxon>Pseudomonadales</taxon>
        <taxon>Pseudomonadaceae</taxon>
        <taxon>Pseudomonas</taxon>
    </lineage>
</organism>
<keyword evidence="6" id="KW-1185">Reference proteome</keyword>
<feature type="compositionally biased region" description="Acidic residues" evidence="3">
    <location>
        <begin position="922"/>
        <end position="935"/>
    </location>
</feature>
<dbReference type="InterPro" id="IPR032675">
    <property type="entry name" value="LRR_dom_sf"/>
</dbReference>
<evidence type="ECO:0000313" key="6">
    <source>
        <dbReference type="Proteomes" id="UP001214301"/>
    </source>
</evidence>
<name>A0ABY7RFK8_9PSED</name>
<feature type="domain" description="Dermonecrotic toxin N-terminal" evidence="4">
    <location>
        <begin position="77"/>
        <end position="333"/>
    </location>
</feature>
<keyword evidence="1" id="KW-0433">Leucine-rich repeat</keyword>
<evidence type="ECO:0000256" key="1">
    <source>
        <dbReference type="ARBA" id="ARBA00022614"/>
    </source>
</evidence>
<keyword evidence="2" id="KW-0677">Repeat</keyword>
<dbReference type="Proteomes" id="UP001214301">
    <property type="component" value="Chromosome"/>
</dbReference>
<evidence type="ECO:0000256" key="3">
    <source>
        <dbReference type="SAM" id="MobiDB-lite"/>
    </source>
</evidence>
<sequence length="1279" mass="143100">MPALSTLAPHQDLLKQQLPAWAHRIAASQWQRLKQSHVPAYFTQDWFANAAPALREAVQRSQSRLLRSQATLARSLRGLEQVAEFAESRLKACLAERGCTAPLRGTELLRVESTWHWIGLRTLYSHRRDNLLQAALQNFADDESFTPQSAIALSANIHVTAAEVQGIAFTGAQTPASHFAMPTEHYLVDPLPLAPASFAALCRTLHLGGQYQTHLDQHFAKPPVREQAIAVYKDRLRLAADLAYLRHELSGATRDHVDLLLQGDNLPCWQLALFGITLHEVMLIEAGRAGLLLYLPGHEALRLVTDLDAVHDALAALLLEPATRQMFMAYIEQSQHQHFLDLLHQNLDASGTSADDQAWSRASHADLRPTRLAITEEPFGFYQAQHVDRLKREARQLAVPTAEADAKARASRLQAWEDRGLDALNLAGFFIPAVGTLMLAVTACQLLGEVYEGYEAWHQGDRHLALGHLEAAGLSLALAAGLATAGHVVPKLFKSPLLEQLQEVRSSDGGYKLWQPDLTPYRSDQPLPEHVQANAQGQYLLDGRYFIRMDGHLYEQRLDNELQQWRIVHPHEQDAWQPPLEHNEQGAWRGCHEQPSQWSFAVLIRRLGQDYPALTADQLTLAGRISGSDAASLRRVHLEGQPAPVLLLDTLQRMAAQAEAQALGGDAPEALFARLYNGEGPIEPATDRLLQAYPRLSAALARRLLAPLDAVEALAWEHDATLPAWLRQQIEHTHSELPLVRALEGVLVPARASAESERLLFSALADWPDWPRDVRLELRAGSPEGPLLDSVGSDQARRICRVIRSTEGYEADLGQRPAPATRDQDLCRAIEQALPQADRGALAITVADGGSIRQRIQSWANENREALAQRLWGHGAMRRALPGQLRGGRPLDPEPPHPRQTSSLAGAYRRLYPNATDSEIEDALESGQEDDETEDNSLRSPTQRLRDLQQRLDTLRRDLHEWARLDPQRPHQRQRAIRPIVNAWRRLSTVSLGDGGRIYSLDLSGLELEDQDLASLVLPDDFTHVEHLSLSNNPSLSQLPAVLHERLPWLRRLLLSKCRFNSLPRLANPGRLTWLDLDNNRITWDYRAQASLNQCSGLVVLDLSGNPLLEAPDLNGLDHLKTLFLNDCGLTELPAGLERIAEPMVLDMSGNQFLKLPDGFSLPEPSAQALCLESEWLGESVLAQIDAYNTAHQVDLLVSESDYDEFFEQTGPEEAALWQRFPLQYRRDLRPLLGDDFFRSQPQQARAEFWRRLAAIDADQVLREEWLTHPPANLFQLPL</sequence>
<reference evidence="5 6" key="1">
    <citation type="journal article" date="2020" name="Front. Microbiol.">
        <title>Toward Biorecycling: Isolation of a Soil Bacterium That Grows on a Polyurethane Oligomer and Monomer.</title>
        <authorList>
            <person name="Espinosa M.J.C."/>
            <person name="Blanco A.C."/>
            <person name="Schmidgall T."/>
            <person name="Atanasoff-Kardjalieff A.K."/>
            <person name="Kappelmeyer U."/>
            <person name="Tischler D."/>
            <person name="Pieper D.H."/>
            <person name="Heipieper H.J."/>
            <person name="Eberlein C."/>
        </authorList>
    </citation>
    <scope>NUCLEOTIDE SEQUENCE [LARGE SCALE GENOMIC DNA]</scope>
    <source>
        <strain evidence="5 6">TDA1</strain>
    </source>
</reference>
<evidence type="ECO:0000313" key="5">
    <source>
        <dbReference type="EMBL" id="WCI02525.1"/>
    </source>
</evidence>
<dbReference type="SUPFAM" id="SSF52058">
    <property type="entry name" value="L domain-like"/>
    <property type="match status" value="1"/>
</dbReference>
<protein>
    <submittedName>
        <fullName evidence="5">Leucine-rich repeat domain-containing protein</fullName>
    </submittedName>
</protein>
<evidence type="ECO:0000259" key="4">
    <source>
        <dbReference type="Pfam" id="PF20178"/>
    </source>
</evidence>
<dbReference type="PANTHER" id="PTHR48051">
    <property type="match status" value="1"/>
</dbReference>
<dbReference type="Gene3D" id="3.80.10.10">
    <property type="entry name" value="Ribonuclease Inhibitor"/>
    <property type="match status" value="1"/>
</dbReference>
<feature type="region of interest" description="Disordered" evidence="3">
    <location>
        <begin position="881"/>
        <end position="906"/>
    </location>
</feature>
<dbReference type="InterPro" id="IPR001611">
    <property type="entry name" value="Leu-rich_rpt"/>
</dbReference>
<proteinExistence type="predicted"/>
<accession>A0ABY7RFK8</accession>
<dbReference type="Pfam" id="PF20178">
    <property type="entry name" value="ToxA_N"/>
    <property type="match status" value="1"/>
</dbReference>
<dbReference type="EMBL" id="CP116669">
    <property type="protein sequence ID" value="WCI02525.1"/>
    <property type="molecule type" value="Genomic_DNA"/>
</dbReference>
<dbReference type="InterPro" id="IPR046673">
    <property type="entry name" value="ToxA_N"/>
</dbReference>
<evidence type="ECO:0000256" key="2">
    <source>
        <dbReference type="ARBA" id="ARBA00022737"/>
    </source>
</evidence>
<dbReference type="InterPro" id="IPR050216">
    <property type="entry name" value="LRR_domain-containing"/>
</dbReference>
<gene>
    <name evidence="5" type="ORF">PMC74_11825</name>
</gene>
<dbReference type="RefSeq" id="WP_156310301.1">
    <property type="nucleotide sequence ID" value="NZ_CP116669.1"/>
</dbReference>
<dbReference type="PANTHER" id="PTHR48051:SF46">
    <property type="entry name" value="LEUCINE RICH REPEAT-CONTAINING DOMAIN PROTEIN"/>
    <property type="match status" value="1"/>
</dbReference>